<evidence type="ECO:0000313" key="4">
    <source>
        <dbReference type="Proteomes" id="UP000187609"/>
    </source>
</evidence>
<evidence type="ECO:0000259" key="2">
    <source>
        <dbReference type="Pfam" id="PF14383"/>
    </source>
</evidence>
<keyword evidence="4" id="KW-1185">Reference proteome</keyword>
<dbReference type="KEGG" id="nau:109226544"/>
<reference evidence="3" key="1">
    <citation type="submission" date="2016-11" db="EMBL/GenBank/DDBJ databases">
        <title>The genome of Nicotiana attenuata.</title>
        <authorList>
            <person name="Xu S."/>
            <person name="Brockmoeller T."/>
            <person name="Gaquerel E."/>
            <person name="Navarro A."/>
            <person name="Kuhl H."/>
            <person name="Gase K."/>
            <person name="Ling Z."/>
            <person name="Zhou W."/>
            <person name="Kreitzer C."/>
            <person name="Stanke M."/>
            <person name="Tang H."/>
            <person name="Lyons E."/>
            <person name="Pandey P."/>
            <person name="Pandey S.P."/>
            <person name="Timmermann B."/>
            <person name="Baldwin I.T."/>
        </authorList>
    </citation>
    <scope>NUCLEOTIDE SEQUENCE [LARGE SCALE GENOMIC DNA]</scope>
    <source>
        <strain evidence="3">UT</strain>
    </source>
</reference>
<feature type="domain" description="DUF3741" evidence="2">
    <location>
        <begin position="221"/>
        <end position="244"/>
    </location>
</feature>
<dbReference type="Gramene" id="OIT01637">
    <property type="protein sequence ID" value="OIT01637"/>
    <property type="gene ID" value="A4A49_05202"/>
</dbReference>
<dbReference type="EMBL" id="MJEQ01037188">
    <property type="protein sequence ID" value="OIT01637.1"/>
    <property type="molecule type" value="Genomic_DNA"/>
</dbReference>
<accession>A0A1J6I9E0</accession>
<dbReference type="InterPro" id="IPR032795">
    <property type="entry name" value="DUF3741-assoc"/>
</dbReference>
<dbReference type="OMA" id="GWRNGFS"/>
<dbReference type="PANTHER" id="PTHR34282">
    <property type="entry name" value="OS01G0228800 PROTEIN-RELATED"/>
    <property type="match status" value="1"/>
</dbReference>
<feature type="region of interest" description="Disordered" evidence="1">
    <location>
        <begin position="409"/>
        <end position="492"/>
    </location>
</feature>
<feature type="compositionally biased region" description="Basic and acidic residues" evidence="1">
    <location>
        <begin position="426"/>
        <end position="437"/>
    </location>
</feature>
<dbReference type="AlphaFoldDB" id="A0A1J6I9E0"/>
<name>A0A1J6I9E0_NICAT</name>
<comment type="caution">
    <text evidence="3">The sequence shown here is derived from an EMBL/GenBank/DDBJ whole genome shotgun (WGS) entry which is preliminary data.</text>
</comment>
<dbReference type="PANTHER" id="PTHR34282:SF2">
    <property type="entry name" value="DUF3741 DOMAIN-CONTAINING PROTEIN"/>
    <property type="match status" value="1"/>
</dbReference>
<protein>
    <recommendedName>
        <fullName evidence="2">DUF3741 domain-containing protein</fullName>
    </recommendedName>
</protein>
<dbReference type="Proteomes" id="UP000187609">
    <property type="component" value="Unassembled WGS sequence"/>
</dbReference>
<feature type="compositionally biased region" description="Polar residues" evidence="1">
    <location>
        <begin position="478"/>
        <end position="492"/>
    </location>
</feature>
<dbReference type="STRING" id="49451.A0A1J6I9E0"/>
<sequence>MPQDNLRSVMYRSFVTCDNPKGVIEGKTIKISKIDPQNMENHKVGKQKNSKDITKDLLKGALDLQESIVMLGKLQEASEYMTKLRKMRNEIGIGRTKSERVVDHRYDKVEFEKPRFSVDGSRDCYDELREAIRDGLARQNLLPSCCGSEKARIDRRKVELSPDFPSTSFTSSSESSIEKPRVVDGKKVVLSPDFSSTSSSQCSMVQSHEISSFECSPPKIQKEKSKAPNLIARLMGLEEIPTTQKQLEKDKVLKQKRPVFEIDLPKAKKLPVIGQRADPKRRTLDGIIETMQFKGLLRSKCIEGSNNMISHQTSVSHFLKSFADDAPPIVIMKPMYAPEMQAQKFPSDTKETFGKWNSKEENSAVNFTIYRKLQTRKVQKANFIDEKGSKESGVAPSGQKANEVVIQGKLPSLKNRDSSPVKNKQPKKEAIEKRVERTQQAVGVKKSGEMKNAGFNETAKFQDQSKKTNAKLSKPERTSTTPEKIASPQNSAISKRVTAIASNNSRNRKKNVKTEKSVKSSAVVPMVERMEHKDDNNQIVHAVDRNSNITITKITSSEELPCEEVTEIFENVVIDDLNNDESFASESTVLFIQCDHDIPLMEHTSYQFHLNSTEKEDLKSRASTRHILLSNESFLSRAEELFDTDAWEPTVWKTISVDNEMVENTLLLDCANELLEHKRFQCTLAVSKNPIKMSKISVSFDKLVNEICDKIEVLRNYNNIAGHTLSVDTLYALHERDIWCNGVVSTTWDLGWRNGFTLDEVEQVVTDIEKHLLSGIIDDVLTEFTL</sequence>
<dbReference type="OrthoDB" id="1079501at2759"/>
<gene>
    <name evidence="3" type="ORF">A4A49_05202</name>
</gene>
<evidence type="ECO:0000313" key="3">
    <source>
        <dbReference type="EMBL" id="OIT01637.1"/>
    </source>
</evidence>
<dbReference type="Pfam" id="PF14383">
    <property type="entry name" value="VARLMGL"/>
    <property type="match status" value="1"/>
</dbReference>
<proteinExistence type="predicted"/>
<organism evidence="3 4">
    <name type="scientific">Nicotiana attenuata</name>
    <name type="common">Coyote tobacco</name>
    <dbReference type="NCBI Taxonomy" id="49451"/>
    <lineage>
        <taxon>Eukaryota</taxon>
        <taxon>Viridiplantae</taxon>
        <taxon>Streptophyta</taxon>
        <taxon>Embryophyta</taxon>
        <taxon>Tracheophyta</taxon>
        <taxon>Spermatophyta</taxon>
        <taxon>Magnoliopsida</taxon>
        <taxon>eudicotyledons</taxon>
        <taxon>Gunneridae</taxon>
        <taxon>Pentapetalae</taxon>
        <taxon>asterids</taxon>
        <taxon>lamiids</taxon>
        <taxon>Solanales</taxon>
        <taxon>Solanaceae</taxon>
        <taxon>Nicotianoideae</taxon>
        <taxon>Nicotianeae</taxon>
        <taxon>Nicotiana</taxon>
    </lineage>
</organism>
<evidence type="ECO:0000256" key="1">
    <source>
        <dbReference type="SAM" id="MobiDB-lite"/>
    </source>
</evidence>